<keyword evidence="1" id="KW-0812">Transmembrane</keyword>
<feature type="transmembrane region" description="Helical" evidence="1">
    <location>
        <begin position="12"/>
        <end position="31"/>
    </location>
</feature>
<dbReference type="AlphaFoldDB" id="A0A4R3JY01"/>
<evidence type="ECO:0000313" key="3">
    <source>
        <dbReference type="Proteomes" id="UP000295135"/>
    </source>
</evidence>
<evidence type="ECO:0000313" key="2">
    <source>
        <dbReference type="EMBL" id="TCS73399.1"/>
    </source>
</evidence>
<keyword evidence="1" id="KW-0472">Membrane</keyword>
<dbReference type="Proteomes" id="UP000295135">
    <property type="component" value="Unassembled WGS sequence"/>
</dbReference>
<comment type="caution">
    <text evidence="2">The sequence shown here is derived from an EMBL/GenBank/DDBJ whole genome shotgun (WGS) entry which is preliminary data.</text>
</comment>
<name>A0A4R3JY01_9PROT</name>
<accession>A0A4R3JY01</accession>
<gene>
    <name evidence="2" type="ORF">EDC61_102169</name>
</gene>
<protein>
    <submittedName>
        <fullName evidence="2">Uncharacterized protein</fullName>
    </submittedName>
</protein>
<keyword evidence="1" id="KW-1133">Transmembrane helix</keyword>
<reference evidence="2 3" key="1">
    <citation type="submission" date="2019-03" db="EMBL/GenBank/DDBJ databases">
        <title>Genomic Encyclopedia of Type Strains, Phase IV (KMG-IV): sequencing the most valuable type-strain genomes for metagenomic binning, comparative biology and taxonomic classification.</title>
        <authorList>
            <person name="Goeker M."/>
        </authorList>
    </citation>
    <scope>NUCLEOTIDE SEQUENCE [LARGE SCALE GENOMIC DNA]</scope>
    <source>
        <strain evidence="2 3">DSM 103923</strain>
    </source>
</reference>
<sequence length="32" mass="3522">MDKGRAKNIRLALLLALIPLALFVLTLLGFVK</sequence>
<keyword evidence="3" id="KW-1185">Reference proteome</keyword>
<proteinExistence type="predicted"/>
<evidence type="ECO:0000256" key="1">
    <source>
        <dbReference type="SAM" id="Phobius"/>
    </source>
</evidence>
<organism evidence="2 3">
    <name type="scientific">Sulfuritortus calidifontis</name>
    <dbReference type="NCBI Taxonomy" id="1914471"/>
    <lineage>
        <taxon>Bacteria</taxon>
        <taxon>Pseudomonadati</taxon>
        <taxon>Pseudomonadota</taxon>
        <taxon>Betaproteobacteria</taxon>
        <taxon>Nitrosomonadales</taxon>
        <taxon>Thiobacillaceae</taxon>
        <taxon>Sulfuritortus</taxon>
    </lineage>
</organism>
<dbReference type="EMBL" id="SLZY01000002">
    <property type="protein sequence ID" value="TCS73399.1"/>
    <property type="molecule type" value="Genomic_DNA"/>
</dbReference>